<evidence type="ECO:0000256" key="6">
    <source>
        <dbReference type="ARBA" id="ARBA00023136"/>
    </source>
</evidence>
<name>A0A7U7G9H9_9GAMM</name>
<keyword evidence="7" id="KW-0998">Cell outer membrane</keyword>
<dbReference type="GO" id="GO:0009279">
    <property type="term" value="C:cell outer membrane"/>
    <property type="evidence" value="ECO:0007669"/>
    <property type="project" value="UniProtKB-SubCell"/>
</dbReference>
<comment type="caution">
    <text evidence="8">The sequence shown here is derived from an EMBL/GenBank/DDBJ whole genome shotgun (WGS) entry which is preliminary data.</text>
</comment>
<dbReference type="Pfam" id="PF03349">
    <property type="entry name" value="Toluene_X"/>
    <property type="match status" value="1"/>
</dbReference>
<gene>
    <name evidence="8" type="ORF">BN874_130007</name>
</gene>
<dbReference type="AlphaFoldDB" id="A0A7U7G9H9"/>
<dbReference type="GO" id="GO:0015483">
    <property type="term" value="F:long-chain fatty acid transporting porin activity"/>
    <property type="evidence" value="ECO:0007669"/>
    <property type="project" value="TreeGrafter"/>
</dbReference>
<reference evidence="8 9" key="1">
    <citation type="journal article" date="2014" name="ISME J.">
        <title>Candidatus Competibacter-lineage genomes retrieved from metagenomes reveal functional metabolic diversity.</title>
        <authorList>
            <person name="McIlroy S.J."/>
            <person name="Albertsen M."/>
            <person name="Andresen E.K."/>
            <person name="Saunders A.M."/>
            <person name="Kristiansen R."/>
            <person name="Stokholm-Bjerregaard M."/>
            <person name="Nielsen K.L."/>
            <person name="Nielsen P.H."/>
        </authorList>
    </citation>
    <scope>NUCLEOTIDE SEQUENCE [LARGE SCALE GENOMIC DNA]</scope>
    <source>
        <strain evidence="8 9">Run_B_J11</strain>
    </source>
</reference>
<dbReference type="PANTHER" id="PTHR35093">
    <property type="entry name" value="OUTER MEMBRANE PROTEIN NMB0088-RELATED"/>
    <property type="match status" value="1"/>
</dbReference>
<keyword evidence="4" id="KW-0812">Transmembrane</keyword>
<evidence type="ECO:0000256" key="2">
    <source>
        <dbReference type="ARBA" id="ARBA00008163"/>
    </source>
</evidence>
<evidence type="ECO:0000256" key="3">
    <source>
        <dbReference type="ARBA" id="ARBA00022452"/>
    </source>
</evidence>
<evidence type="ECO:0000256" key="5">
    <source>
        <dbReference type="ARBA" id="ARBA00022729"/>
    </source>
</evidence>
<protein>
    <submittedName>
        <fullName evidence="8">Long-chain fatty acid transport protein</fullName>
    </submittedName>
</protein>
<evidence type="ECO:0000256" key="4">
    <source>
        <dbReference type="ARBA" id="ARBA00022692"/>
    </source>
</evidence>
<organism evidence="8 9">
    <name type="scientific">Candidatus Contendobacter odensis Run_B_J11</name>
    <dbReference type="NCBI Taxonomy" id="1400861"/>
    <lineage>
        <taxon>Bacteria</taxon>
        <taxon>Pseudomonadati</taxon>
        <taxon>Pseudomonadota</taxon>
        <taxon>Gammaproteobacteria</taxon>
        <taxon>Candidatus Competibacteraceae</taxon>
        <taxon>Candidatus Contendibacter</taxon>
    </lineage>
</organism>
<evidence type="ECO:0000313" key="9">
    <source>
        <dbReference type="Proteomes" id="UP000019184"/>
    </source>
</evidence>
<comment type="similarity">
    <text evidence="2">Belongs to the OmpP1/FadL family.</text>
</comment>
<dbReference type="Proteomes" id="UP000019184">
    <property type="component" value="Unassembled WGS sequence"/>
</dbReference>
<dbReference type="PANTHER" id="PTHR35093:SF3">
    <property type="entry name" value="LONG-CHAIN FATTY ACID TRANSPORT PROTEIN"/>
    <property type="match status" value="1"/>
</dbReference>
<evidence type="ECO:0000256" key="7">
    <source>
        <dbReference type="ARBA" id="ARBA00023237"/>
    </source>
</evidence>
<dbReference type="Gene3D" id="2.40.160.60">
    <property type="entry name" value="Outer membrane protein transport protein (OMPP1/FadL/TodX)"/>
    <property type="match status" value="1"/>
</dbReference>
<dbReference type="SUPFAM" id="SSF56935">
    <property type="entry name" value="Porins"/>
    <property type="match status" value="1"/>
</dbReference>
<comment type="subcellular location">
    <subcellularLocation>
        <location evidence="1">Cell outer membrane</location>
        <topology evidence="1">Multi-pass membrane protein</topology>
    </subcellularLocation>
</comment>
<accession>A0A7U7G9H9</accession>
<dbReference type="InterPro" id="IPR005017">
    <property type="entry name" value="OMPP1/FadL/TodX"/>
</dbReference>
<keyword evidence="5" id="KW-0732">Signal</keyword>
<evidence type="ECO:0000256" key="1">
    <source>
        <dbReference type="ARBA" id="ARBA00004571"/>
    </source>
</evidence>
<keyword evidence="6" id="KW-0472">Membrane</keyword>
<proteinExistence type="inferred from homology"/>
<keyword evidence="3" id="KW-1134">Transmembrane beta strand</keyword>
<evidence type="ECO:0000313" key="8">
    <source>
        <dbReference type="EMBL" id="CDH43682.1"/>
    </source>
</evidence>
<keyword evidence="9" id="KW-1185">Reference proteome</keyword>
<dbReference type="EMBL" id="CBTK010000035">
    <property type="protein sequence ID" value="CDH43682.1"/>
    <property type="molecule type" value="Genomic_DNA"/>
</dbReference>
<sequence length="491" mass="53883">MALTRFEVLYQKGRRDNPHLKKFVNRANWAAIRYPWMTITMSTTTMTHHRRHLLLILGLASALAATDSALASGLQITEQSVTGLGRAFAGGSLPNDDVSAVFYNPADMMLSKGMQAQAGMTFIGISIEADNAGSTTRLPANLGDVLTKPGTVPVFVTIPSSGLGNDDGGTDNVVPNGFFAMDINDRMRFGLGMTSPFAVSTSYSRGWVGRYHAVDSELLTVDINPSIAYRVNDSLSIGGGVSAQYVDAKLTQALFNPLSPTKDGYVEVKADGWAFGYNLGALYEFDPNTRVSFSYRSRLNHSAEGDRTITDYLPGRNGKVSTKADVTLPDWLGLAAYRRLNDQWAVMGGVRWTNWSLFKELKLEFADGTQSVTEENWEDSWSFNIGVSYDYNPEWTFRAGYVYDQTPVPSAEYRTPRIPDSNRNAIGLGFSYHPSSQLSLDFGYMYIDFASASTENTVNLIPAPAGLITDTLRLDYNGSGNLVGIQASYRF</sequence>